<feature type="domain" description="RGS" evidence="2">
    <location>
        <begin position="822"/>
        <end position="961"/>
    </location>
</feature>
<evidence type="ECO:0000313" key="4">
    <source>
        <dbReference type="Proteomes" id="UP000816034"/>
    </source>
</evidence>
<dbReference type="Pfam" id="PF00615">
    <property type="entry name" value="RGS"/>
    <property type="match status" value="1"/>
</dbReference>
<gene>
    <name evidence="3" type="ORF">C9374_005618</name>
</gene>
<feature type="compositionally biased region" description="Low complexity" evidence="1">
    <location>
        <begin position="145"/>
        <end position="154"/>
    </location>
</feature>
<dbReference type="GeneID" id="68098073"/>
<reference evidence="3 4" key="1">
    <citation type="journal article" date="2018" name="BMC Genomics">
        <title>The genome of Naegleria lovaniensis, the basis for a comparative approach to unravel pathogenicity factors of the human pathogenic amoeba N. fowleri.</title>
        <authorList>
            <person name="Liechti N."/>
            <person name="Schurch N."/>
            <person name="Bruggmann R."/>
            <person name="Wittwer M."/>
        </authorList>
    </citation>
    <scope>NUCLEOTIDE SEQUENCE [LARGE SCALE GENOMIC DNA]</scope>
    <source>
        <strain evidence="3 4">ATCC 30569</strain>
    </source>
</reference>
<feature type="compositionally biased region" description="Polar residues" evidence="1">
    <location>
        <begin position="552"/>
        <end position="574"/>
    </location>
</feature>
<dbReference type="InterPro" id="IPR016137">
    <property type="entry name" value="RGS"/>
</dbReference>
<feature type="compositionally biased region" description="Polar residues" evidence="1">
    <location>
        <begin position="94"/>
        <end position="128"/>
    </location>
</feature>
<feature type="compositionally biased region" description="Low complexity" evidence="1">
    <location>
        <begin position="575"/>
        <end position="589"/>
    </location>
</feature>
<dbReference type="EMBL" id="PYSW02000024">
    <property type="protein sequence ID" value="KAG2382416.1"/>
    <property type="molecule type" value="Genomic_DNA"/>
</dbReference>
<name>A0AA88KNC2_NAELO</name>
<evidence type="ECO:0000256" key="1">
    <source>
        <dbReference type="SAM" id="MobiDB-lite"/>
    </source>
</evidence>
<feature type="region of interest" description="Disordered" evidence="1">
    <location>
        <begin position="431"/>
        <end position="469"/>
    </location>
</feature>
<comment type="caution">
    <text evidence="3">The sequence shown here is derived from an EMBL/GenBank/DDBJ whole genome shotgun (WGS) entry which is preliminary data.</text>
</comment>
<dbReference type="Proteomes" id="UP000816034">
    <property type="component" value="Unassembled WGS sequence"/>
</dbReference>
<dbReference type="InterPro" id="IPR036305">
    <property type="entry name" value="RGS_sf"/>
</dbReference>
<dbReference type="CDD" id="cd07440">
    <property type="entry name" value="RGS"/>
    <property type="match status" value="1"/>
</dbReference>
<evidence type="ECO:0000259" key="2">
    <source>
        <dbReference type="PROSITE" id="PS50132"/>
    </source>
</evidence>
<protein>
    <recommendedName>
        <fullName evidence="2">RGS domain-containing protein</fullName>
    </recommendedName>
</protein>
<dbReference type="RefSeq" id="XP_044548095.1">
    <property type="nucleotide sequence ID" value="XM_044695388.1"/>
</dbReference>
<feature type="region of interest" description="Disordered" evidence="1">
    <location>
        <begin position="717"/>
        <end position="747"/>
    </location>
</feature>
<feature type="region of interest" description="Disordered" evidence="1">
    <location>
        <begin position="552"/>
        <end position="648"/>
    </location>
</feature>
<dbReference type="Gene3D" id="1.10.167.10">
    <property type="entry name" value="Regulator of G-protein Signalling 4, domain 2"/>
    <property type="match status" value="1"/>
</dbReference>
<dbReference type="AlphaFoldDB" id="A0AA88KNC2"/>
<keyword evidence="4" id="KW-1185">Reference proteome</keyword>
<feature type="compositionally biased region" description="Low complexity" evidence="1">
    <location>
        <begin position="161"/>
        <end position="186"/>
    </location>
</feature>
<dbReference type="SUPFAM" id="SSF48097">
    <property type="entry name" value="Regulator of G-protein signaling, RGS"/>
    <property type="match status" value="1"/>
</dbReference>
<proteinExistence type="predicted"/>
<feature type="compositionally biased region" description="Polar residues" evidence="1">
    <location>
        <begin position="431"/>
        <end position="450"/>
    </location>
</feature>
<feature type="compositionally biased region" description="Polar residues" evidence="1">
    <location>
        <begin position="607"/>
        <end position="616"/>
    </location>
</feature>
<feature type="region of interest" description="Disordered" evidence="1">
    <location>
        <begin position="481"/>
        <end position="509"/>
    </location>
</feature>
<dbReference type="SMART" id="SM00315">
    <property type="entry name" value="RGS"/>
    <property type="match status" value="1"/>
</dbReference>
<sequence>MTDQHNPLELSTSSAPAQVAIDNTTHHPHILEEQDTSPLADLLSQLNIYNWAEFSKTFTNSSRHNSTLTSASSNTNSVIHVNGHPPHQPPNGAADTNAQLTRTKASDQQQEAPQIATNTTLGSQNLYPSSSSSSSPHQQTMTINNPQQTLSPHQQQHHHPQNLNHHGTAPSSHSSSSHIHPMMIGSDSSSPLMMNLSALSQHYTLLVVIRRYIRHGGCGFCNRRGLELADWYKALLQLCIIPVILHAESEDEGNEFFHAYKNPIVAHIPRVSDPRYKRVSKLLEMASPQGATPLKFEELSFKTKLKTIRPYMTALKQGYTFVQKPNEVEFSEGTNLLVPKMVLIRDNEIKYVFDHELYDHTPDVLSTVILKLPWLAMTSADLWNSSSDACSNSTSFFRASISSAVSNLEVLNEMPNHLKTGTTTTTVSNFQGQQRKVSSGSTSQHSTPQQHGGHDTRKISSASNPLSLPNVHQDETMVMTTLSSSYQQQQHSRKLSSSSMSSSHQSQFLKQHLRNDSLLDPTTIPSPNLDAFDLTRRKISNGQLPLASSFNNTSSNLVSNPQDHVTNNGFPTQLPTSPTSSSRKQSSASAGKISPRQRHDLQYYLDQMSQKVSSNSQHDDKSFSTHSKSSYTPPHGGGGGGNHSRQHSQLSDLVLGTELGDPAAVSITVQDMNAFGVVQESVKTKLLTPEIMTTTTTDGELLIEGMESNQLQLAMHVAQTHQHSHDTSHSPSQRQQHVQPQNDHPVKHHASPFTLIRSVPIYRKVEGVLDFEHISKEQLAEEQHQAALEAKQRMKKRAFIACMRVEETIEDTESEVATIKVGLHAILNDDHKRQYFKIFALKEFNAENIMFWEEVVSFKKLFIELKEFNDEVTHSDENRHRVSKLALLIANKYLLDDYSIYNINTSNTLKQQVASFISNPHYFYKDDCKFLFDDIVLEIMTTVLPDMYHRFLVSNEYKEMLKSVKHLSRGRRK</sequence>
<accession>A0AA88KNC2</accession>
<organism evidence="3 4">
    <name type="scientific">Naegleria lovaniensis</name>
    <name type="common">Amoeba</name>
    <dbReference type="NCBI Taxonomy" id="51637"/>
    <lineage>
        <taxon>Eukaryota</taxon>
        <taxon>Discoba</taxon>
        <taxon>Heterolobosea</taxon>
        <taxon>Tetramitia</taxon>
        <taxon>Eutetramitia</taxon>
        <taxon>Vahlkampfiidae</taxon>
        <taxon>Naegleria</taxon>
    </lineage>
</organism>
<dbReference type="InterPro" id="IPR044926">
    <property type="entry name" value="RGS_subdomain_2"/>
</dbReference>
<feature type="compositionally biased region" description="Low complexity" evidence="1">
    <location>
        <begin position="487"/>
        <end position="507"/>
    </location>
</feature>
<feature type="region of interest" description="Disordered" evidence="1">
    <location>
        <begin position="61"/>
        <end position="186"/>
    </location>
</feature>
<evidence type="ECO:0000313" key="3">
    <source>
        <dbReference type="EMBL" id="KAG2382416.1"/>
    </source>
</evidence>
<feature type="compositionally biased region" description="Low complexity" evidence="1">
    <location>
        <begin position="65"/>
        <end position="77"/>
    </location>
</feature>
<dbReference type="PROSITE" id="PS50132">
    <property type="entry name" value="RGS"/>
    <property type="match status" value="1"/>
</dbReference>